<comment type="subcellular location">
    <subcellularLocation>
        <location evidence="1">Periplasm</location>
    </subcellularLocation>
</comment>
<evidence type="ECO:0000256" key="3">
    <source>
        <dbReference type="ARBA" id="ARBA00022764"/>
    </source>
</evidence>
<evidence type="ECO:0000256" key="2">
    <source>
        <dbReference type="ARBA" id="ARBA00022729"/>
    </source>
</evidence>
<keyword evidence="6" id="KW-1185">Reference proteome</keyword>
<keyword evidence="3" id="KW-0574">Periplasm</keyword>
<dbReference type="CDD" id="cd13665">
    <property type="entry name" value="PBP2_TRAP_Dctp3_4"/>
    <property type="match status" value="1"/>
</dbReference>
<accession>A0A0B5EB85</accession>
<dbReference type="InterPro" id="IPR018389">
    <property type="entry name" value="DctP_fam"/>
</dbReference>
<dbReference type="InterPro" id="IPR038404">
    <property type="entry name" value="TRAP_DctP_sf"/>
</dbReference>
<evidence type="ECO:0000256" key="4">
    <source>
        <dbReference type="SAM" id="SignalP"/>
    </source>
</evidence>
<dbReference type="NCBIfam" id="NF037995">
    <property type="entry name" value="TRAP_S1"/>
    <property type="match status" value="1"/>
</dbReference>
<evidence type="ECO:0000256" key="1">
    <source>
        <dbReference type="ARBA" id="ARBA00004418"/>
    </source>
</evidence>
<evidence type="ECO:0000313" key="6">
    <source>
        <dbReference type="Proteomes" id="UP000031521"/>
    </source>
</evidence>
<dbReference type="PANTHER" id="PTHR33376:SF15">
    <property type="entry name" value="BLL6794 PROTEIN"/>
    <property type="match status" value="1"/>
</dbReference>
<dbReference type="Pfam" id="PF03480">
    <property type="entry name" value="DctP"/>
    <property type="match status" value="1"/>
</dbReference>
<keyword evidence="5" id="KW-0614">Plasmid</keyword>
<organism evidence="5 6">
    <name type="scientific">Celeribacter indicus</name>
    <dbReference type="NCBI Taxonomy" id="1208324"/>
    <lineage>
        <taxon>Bacteria</taxon>
        <taxon>Pseudomonadati</taxon>
        <taxon>Pseudomonadota</taxon>
        <taxon>Alphaproteobacteria</taxon>
        <taxon>Rhodobacterales</taxon>
        <taxon>Roseobacteraceae</taxon>
        <taxon>Celeribacter</taxon>
    </lineage>
</organism>
<dbReference type="GO" id="GO:0055085">
    <property type="term" value="P:transmembrane transport"/>
    <property type="evidence" value="ECO:0007669"/>
    <property type="project" value="InterPro"/>
</dbReference>
<dbReference type="OrthoDB" id="7822595at2"/>
<protein>
    <submittedName>
        <fullName evidence="5">TRAP transporter solute receptor</fullName>
    </submittedName>
</protein>
<gene>
    <name evidence="5" type="ORF">P73_4767</name>
</gene>
<keyword evidence="5" id="KW-0675">Receptor</keyword>
<proteinExistence type="predicted"/>
<feature type="signal peptide" evidence="4">
    <location>
        <begin position="1"/>
        <end position="26"/>
    </location>
</feature>
<dbReference type="EMBL" id="CP004396">
    <property type="protein sequence ID" value="AJE49482.1"/>
    <property type="molecule type" value="Genomic_DNA"/>
</dbReference>
<dbReference type="Proteomes" id="UP000031521">
    <property type="component" value="Plasmid pP73C"/>
</dbReference>
<reference evidence="5 6" key="1">
    <citation type="journal article" date="2014" name="Int. J. Syst. Evol. Microbiol.">
        <title>Celeribacter indicus sp. nov., a polycyclic aromatic hydrocarbon-degrading bacterium from deep-sea sediment and reclassification of Huaishuia halophila as Celeribacter halophilus comb. nov.</title>
        <authorList>
            <person name="Lai Q."/>
            <person name="Cao J."/>
            <person name="Yuan J."/>
            <person name="Li F."/>
            <person name="Shao Z."/>
        </authorList>
    </citation>
    <scope>NUCLEOTIDE SEQUENCE [LARGE SCALE GENOMIC DNA]</scope>
    <source>
        <strain evidence="5">P73</strain>
        <plasmid evidence="6">Plasmid pP73C</plasmid>
    </source>
</reference>
<keyword evidence="2 4" id="KW-0732">Signal</keyword>
<evidence type="ECO:0000313" key="5">
    <source>
        <dbReference type="EMBL" id="AJE49482.1"/>
    </source>
</evidence>
<dbReference type="RefSeq" id="WP_052453662.1">
    <property type="nucleotide sequence ID" value="NZ_CP004396.1"/>
</dbReference>
<dbReference type="GO" id="GO:0042597">
    <property type="term" value="C:periplasmic space"/>
    <property type="evidence" value="ECO:0007669"/>
    <property type="project" value="UniProtKB-SubCell"/>
</dbReference>
<sequence>MNFAKKTGLYASAVAFAMGLSMPLAAAELTLAHYLPPNHELQVGAAEPLAQELAKATNGAVTIKIYPSGELGAGPTQQYTRALEGIADITIGLTGSDAVPMPRSLMLEMPGLFDTPREAVDVIWDNMDAFAEDFKRTQLLALFPNSPAALVMTRPVRSPEDLAGLNIRTSSAIGAAMVGAWGANAVTMPANDLYNAMQTGVVDGALIGIDGVNAFRLHEVATNVVTNLPSNVTMFFVTMNRESYAALSEDERAKLMAVAGRELSMKGADAFVASGDEAKANILATEGSSLDVLTDDERAAFSARLDGLADKIIADLSASSKVDLMDVYQQINK</sequence>
<geneLocation type="plasmid" evidence="5 6">
    <name>pP73C</name>
</geneLocation>
<dbReference type="KEGG" id="cid:P73_4767"/>
<name>A0A0B5EB85_9RHOB</name>
<dbReference type="Gene3D" id="3.40.190.170">
    <property type="entry name" value="Bacterial extracellular solute-binding protein, family 7"/>
    <property type="match status" value="1"/>
</dbReference>
<dbReference type="PANTHER" id="PTHR33376">
    <property type="match status" value="1"/>
</dbReference>
<dbReference type="HOGENOM" id="CLU_036176_2_0_5"/>
<dbReference type="AlphaFoldDB" id="A0A0B5EB85"/>
<feature type="chain" id="PRO_5002115843" evidence="4">
    <location>
        <begin position="27"/>
        <end position="333"/>
    </location>
</feature>